<keyword evidence="3" id="KW-0808">Transferase</keyword>
<protein>
    <submittedName>
        <fullName evidence="3">Acyltransferase</fullName>
    </submittedName>
</protein>
<dbReference type="PANTHER" id="PTHR10983">
    <property type="entry name" value="1-ACYLGLYCEROL-3-PHOSPHATE ACYLTRANSFERASE-RELATED"/>
    <property type="match status" value="1"/>
</dbReference>
<accession>A0ABQ6GXP7</accession>
<feature type="domain" description="Phospholipid/glycerol acyltransferase" evidence="2">
    <location>
        <begin position="89"/>
        <end position="231"/>
    </location>
</feature>
<evidence type="ECO:0000313" key="4">
    <source>
        <dbReference type="Proteomes" id="UP001157186"/>
    </source>
</evidence>
<comment type="caution">
    <text evidence="3">The sequence shown here is derived from an EMBL/GenBank/DDBJ whole genome shotgun (WGS) entry which is preliminary data.</text>
</comment>
<dbReference type="CDD" id="cd07990">
    <property type="entry name" value="LPLAT_LCLAT1-like"/>
    <property type="match status" value="1"/>
</dbReference>
<keyword evidence="1" id="KW-0472">Membrane</keyword>
<keyword evidence="4" id="KW-1185">Reference proteome</keyword>
<proteinExistence type="predicted"/>
<keyword evidence="1" id="KW-0812">Transmembrane</keyword>
<reference evidence="3 4" key="1">
    <citation type="submission" date="2023-03" db="EMBL/GenBank/DDBJ databases">
        <title>Draft genome sequence of Thalassotalea insulae KCTC 62186T.</title>
        <authorList>
            <person name="Sawabe T."/>
        </authorList>
    </citation>
    <scope>NUCLEOTIDE SEQUENCE [LARGE SCALE GENOMIC DNA]</scope>
    <source>
        <strain evidence="3 4">KCTC 62186</strain>
    </source>
</reference>
<dbReference type="SUPFAM" id="SSF69593">
    <property type="entry name" value="Glycerol-3-phosphate (1)-acyltransferase"/>
    <property type="match status" value="1"/>
</dbReference>
<dbReference type="EMBL" id="BSST01000001">
    <property type="protein sequence ID" value="GLX80089.1"/>
    <property type="molecule type" value="Genomic_DNA"/>
</dbReference>
<keyword evidence="1" id="KW-1133">Transmembrane helix</keyword>
<gene>
    <name evidence="3" type="ORF">tinsulaeT_34290</name>
</gene>
<dbReference type="PANTHER" id="PTHR10983:SF15">
    <property type="entry name" value="ACYLTRANSFERASE YIHG-RELATED"/>
    <property type="match status" value="1"/>
</dbReference>
<dbReference type="SMART" id="SM00563">
    <property type="entry name" value="PlsC"/>
    <property type="match status" value="1"/>
</dbReference>
<evidence type="ECO:0000259" key="2">
    <source>
        <dbReference type="SMART" id="SM00563"/>
    </source>
</evidence>
<name>A0ABQ6GXP7_9GAMM</name>
<feature type="transmembrane region" description="Helical" evidence="1">
    <location>
        <begin position="7"/>
        <end position="34"/>
    </location>
</feature>
<sequence length="297" mass="34904">MLSVLPAFILMPISFTLFCLNLVFCGSLIFIGGLLKYLLPFSLFHQLLYRPMHAIYRLWALNNYLIMSLFNNIKWTIKGDENLNKESWYLLIANHQSWLDIFVLSHFTRTRTPEPKYFLKESLKKVPFIGMGCWALDMPFMKRYSKSFLKKNPHLIGTDLETTKKSCEKYRNKPTTIINFVEGTRFTEQKHQAQNSSFEHLLIPKAGGIAFTLATMGEQFDKILNITLVYPQNPGHIMKDMLKGRLKEVIIDIEQIDDLSELRGNYIEDINYKRDFHRWLTTTWQRNDTKIAQYNAK</sequence>
<dbReference type="GO" id="GO:0016746">
    <property type="term" value="F:acyltransferase activity"/>
    <property type="evidence" value="ECO:0007669"/>
    <property type="project" value="UniProtKB-KW"/>
</dbReference>
<dbReference type="InterPro" id="IPR002123">
    <property type="entry name" value="Plipid/glycerol_acylTrfase"/>
</dbReference>
<dbReference type="NCBIfam" id="NF010621">
    <property type="entry name" value="PRK14014.1"/>
    <property type="match status" value="1"/>
</dbReference>
<organism evidence="3 4">
    <name type="scientific">Thalassotalea insulae</name>
    <dbReference type="NCBI Taxonomy" id="2056778"/>
    <lineage>
        <taxon>Bacteria</taxon>
        <taxon>Pseudomonadati</taxon>
        <taxon>Pseudomonadota</taxon>
        <taxon>Gammaproteobacteria</taxon>
        <taxon>Alteromonadales</taxon>
        <taxon>Colwelliaceae</taxon>
        <taxon>Thalassotalea</taxon>
    </lineage>
</organism>
<evidence type="ECO:0000256" key="1">
    <source>
        <dbReference type="SAM" id="Phobius"/>
    </source>
</evidence>
<dbReference type="Pfam" id="PF01553">
    <property type="entry name" value="Acyltransferase"/>
    <property type="match status" value="1"/>
</dbReference>
<evidence type="ECO:0000313" key="3">
    <source>
        <dbReference type="EMBL" id="GLX80089.1"/>
    </source>
</evidence>
<keyword evidence="3" id="KW-0012">Acyltransferase</keyword>
<dbReference type="RefSeq" id="WP_284246051.1">
    <property type="nucleotide sequence ID" value="NZ_BSST01000001.1"/>
</dbReference>
<dbReference type="Proteomes" id="UP001157186">
    <property type="component" value="Unassembled WGS sequence"/>
</dbReference>